<evidence type="ECO:0000313" key="3">
    <source>
        <dbReference type="EMBL" id="KAK7688557.1"/>
    </source>
</evidence>
<protein>
    <recommendedName>
        <fullName evidence="2">Glucose-methanol-choline oxidoreductase N-terminal domain-containing protein</fullName>
    </recommendedName>
</protein>
<dbReference type="Pfam" id="PF00732">
    <property type="entry name" value="GMC_oxred_N"/>
    <property type="match status" value="1"/>
</dbReference>
<evidence type="ECO:0000259" key="2">
    <source>
        <dbReference type="PROSITE" id="PS00624"/>
    </source>
</evidence>
<gene>
    <name evidence="3" type="ORF">QCA50_008095</name>
</gene>
<keyword evidence="4" id="KW-1185">Reference proteome</keyword>
<sequence length="132" mass="14369">MIDSSRWINNENGKRSDAAHHFLYPHAINPNLDIVTGCLVKKVIIEGDKAVGIEYLQDPTFHQGASNDIIVATAKKYVVVSAGTFGTPAILERSGIGSSDLHQKLGIQTVVDLPGVGENYQGKLFSEFIVKY</sequence>
<dbReference type="AlphaFoldDB" id="A0AAW0GF01"/>
<proteinExistence type="inferred from homology"/>
<organism evidence="3 4">
    <name type="scientific">Cerrena zonata</name>
    <dbReference type="NCBI Taxonomy" id="2478898"/>
    <lineage>
        <taxon>Eukaryota</taxon>
        <taxon>Fungi</taxon>
        <taxon>Dikarya</taxon>
        <taxon>Basidiomycota</taxon>
        <taxon>Agaricomycotina</taxon>
        <taxon>Agaricomycetes</taxon>
        <taxon>Polyporales</taxon>
        <taxon>Cerrenaceae</taxon>
        <taxon>Cerrena</taxon>
    </lineage>
</organism>
<dbReference type="PROSITE" id="PS00624">
    <property type="entry name" value="GMC_OXRED_2"/>
    <property type="match status" value="1"/>
</dbReference>
<comment type="caution">
    <text evidence="3">The sequence shown here is derived from an EMBL/GenBank/DDBJ whole genome shotgun (WGS) entry which is preliminary data.</text>
</comment>
<evidence type="ECO:0000313" key="4">
    <source>
        <dbReference type="Proteomes" id="UP001385951"/>
    </source>
</evidence>
<dbReference type="InterPro" id="IPR012132">
    <property type="entry name" value="GMC_OxRdtase"/>
</dbReference>
<dbReference type="PANTHER" id="PTHR11552">
    <property type="entry name" value="GLUCOSE-METHANOL-CHOLINE GMC OXIDOREDUCTASE"/>
    <property type="match status" value="1"/>
</dbReference>
<dbReference type="EMBL" id="JASBNA010000010">
    <property type="protein sequence ID" value="KAK7688557.1"/>
    <property type="molecule type" value="Genomic_DNA"/>
</dbReference>
<dbReference type="GO" id="GO:0016614">
    <property type="term" value="F:oxidoreductase activity, acting on CH-OH group of donors"/>
    <property type="evidence" value="ECO:0007669"/>
    <property type="project" value="InterPro"/>
</dbReference>
<evidence type="ECO:0000256" key="1">
    <source>
        <dbReference type="ARBA" id="ARBA00010790"/>
    </source>
</evidence>
<dbReference type="InterPro" id="IPR000172">
    <property type="entry name" value="GMC_OxRdtase_N"/>
</dbReference>
<comment type="similarity">
    <text evidence="1">Belongs to the GMC oxidoreductase family.</text>
</comment>
<dbReference type="Gene3D" id="3.50.50.60">
    <property type="entry name" value="FAD/NAD(P)-binding domain"/>
    <property type="match status" value="1"/>
</dbReference>
<dbReference type="GO" id="GO:0050660">
    <property type="term" value="F:flavin adenine dinucleotide binding"/>
    <property type="evidence" value="ECO:0007669"/>
    <property type="project" value="InterPro"/>
</dbReference>
<dbReference type="InterPro" id="IPR036188">
    <property type="entry name" value="FAD/NAD-bd_sf"/>
</dbReference>
<reference evidence="3 4" key="1">
    <citation type="submission" date="2022-09" db="EMBL/GenBank/DDBJ databases">
        <authorList>
            <person name="Palmer J.M."/>
        </authorList>
    </citation>
    <scope>NUCLEOTIDE SEQUENCE [LARGE SCALE GENOMIC DNA]</scope>
    <source>
        <strain evidence="3 4">DSM 7382</strain>
    </source>
</reference>
<dbReference type="PANTHER" id="PTHR11552:SF78">
    <property type="entry name" value="GLUCOSE-METHANOL-CHOLINE OXIDOREDUCTASE N-TERMINAL DOMAIN-CONTAINING PROTEIN"/>
    <property type="match status" value="1"/>
</dbReference>
<name>A0AAW0GF01_9APHY</name>
<dbReference type="Proteomes" id="UP001385951">
    <property type="component" value="Unassembled WGS sequence"/>
</dbReference>
<feature type="domain" description="Glucose-methanol-choline oxidoreductase N-terminal" evidence="2">
    <location>
        <begin position="83"/>
        <end position="97"/>
    </location>
</feature>
<dbReference type="SUPFAM" id="SSF51905">
    <property type="entry name" value="FAD/NAD(P)-binding domain"/>
    <property type="match status" value="1"/>
</dbReference>
<accession>A0AAW0GF01</accession>